<name>A0A9P7YCV8_9HELO</name>
<comment type="caution">
    <text evidence="1">The sequence shown here is derived from an EMBL/GenBank/DDBJ whole genome shotgun (WGS) entry which is preliminary data.</text>
</comment>
<evidence type="ECO:0000313" key="2">
    <source>
        <dbReference type="Proteomes" id="UP000824998"/>
    </source>
</evidence>
<protein>
    <submittedName>
        <fullName evidence="1">Uncharacterized protein</fullName>
    </submittedName>
</protein>
<keyword evidence="2" id="KW-1185">Reference proteome</keyword>
<accession>A0A9P7YCV8</accession>
<reference evidence="1" key="1">
    <citation type="journal article" date="2021" name="IMA Fungus">
        <title>Genomic characterization of three marine fungi, including Emericellopsis atlantica sp. nov. with signatures of a generalist lifestyle and marine biomass degradation.</title>
        <authorList>
            <person name="Hagestad O.C."/>
            <person name="Hou L."/>
            <person name="Andersen J.H."/>
            <person name="Hansen E.H."/>
            <person name="Altermark B."/>
            <person name="Li C."/>
            <person name="Kuhnert E."/>
            <person name="Cox R.J."/>
            <person name="Crous P.W."/>
            <person name="Spatafora J.W."/>
            <person name="Lail K."/>
            <person name="Amirebrahimi M."/>
            <person name="Lipzen A."/>
            <person name="Pangilinan J."/>
            <person name="Andreopoulos W."/>
            <person name="Hayes R.D."/>
            <person name="Ng V."/>
            <person name="Grigoriev I.V."/>
            <person name="Jackson S.A."/>
            <person name="Sutton T.D.S."/>
            <person name="Dobson A.D.W."/>
            <person name="Rama T."/>
        </authorList>
    </citation>
    <scope>NUCLEOTIDE SEQUENCE</scope>
    <source>
        <strain evidence="1">TRa018bII</strain>
    </source>
</reference>
<proteinExistence type="predicted"/>
<gene>
    <name evidence="1" type="ORF">BJ875DRAFT_517407</name>
</gene>
<dbReference type="EMBL" id="MU251606">
    <property type="protein sequence ID" value="KAG9231370.1"/>
    <property type="molecule type" value="Genomic_DNA"/>
</dbReference>
<dbReference type="OrthoDB" id="62952at2759"/>
<dbReference type="PANTHER" id="PTHR42085">
    <property type="entry name" value="F-BOX DOMAIN-CONTAINING PROTEIN"/>
    <property type="match status" value="1"/>
</dbReference>
<sequence length="239" mass="26909">MDSKERRKHTSISPDGVLSQRTSSVPISFFSLPGDIRNNIYRRVLVVGHPLFLFQDTGSTVVETFAPDRPFRWLALLYTNRQVHDEASAVLYGLNHFTFMDTTRHQGGLLQSFLGCIGSVNAGLLSHLCINFPIVETVEGQPGNFILREDDLHSLKLLQEKCTNLTTLETLIHSRNSRRLINPGHDDSQFIREALSQIDAQLKAISSLNKIIVRSYDGTPNPWVMELMQGLGWVILPGR</sequence>
<organism evidence="1 2">
    <name type="scientific">Amylocarpus encephaloides</name>
    <dbReference type="NCBI Taxonomy" id="45428"/>
    <lineage>
        <taxon>Eukaryota</taxon>
        <taxon>Fungi</taxon>
        <taxon>Dikarya</taxon>
        <taxon>Ascomycota</taxon>
        <taxon>Pezizomycotina</taxon>
        <taxon>Leotiomycetes</taxon>
        <taxon>Helotiales</taxon>
        <taxon>Helotiales incertae sedis</taxon>
        <taxon>Amylocarpus</taxon>
    </lineage>
</organism>
<dbReference type="AlphaFoldDB" id="A0A9P7YCV8"/>
<dbReference type="InterPro" id="IPR038883">
    <property type="entry name" value="AN11006-like"/>
</dbReference>
<dbReference type="PANTHER" id="PTHR42085:SF8">
    <property type="entry name" value="F-BOX DOMAIN-CONTAINING PROTEIN"/>
    <property type="match status" value="1"/>
</dbReference>
<dbReference type="Proteomes" id="UP000824998">
    <property type="component" value="Unassembled WGS sequence"/>
</dbReference>
<evidence type="ECO:0000313" key="1">
    <source>
        <dbReference type="EMBL" id="KAG9231370.1"/>
    </source>
</evidence>